<evidence type="ECO:0000256" key="6">
    <source>
        <dbReference type="ARBA" id="ARBA00023004"/>
    </source>
</evidence>
<dbReference type="InterPro" id="IPR014710">
    <property type="entry name" value="RmlC-like_jellyroll"/>
</dbReference>
<evidence type="ECO:0000256" key="2">
    <source>
        <dbReference type="ARBA" id="ARBA00013133"/>
    </source>
</evidence>
<dbReference type="InterPro" id="IPR011051">
    <property type="entry name" value="RmlC_Cupin_sf"/>
</dbReference>
<keyword evidence="12" id="KW-1185">Reference proteome</keyword>
<evidence type="ECO:0000256" key="7">
    <source>
        <dbReference type="PIRSR" id="PIRSR610300-50"/>
    </source>
</evidence>
<evidence type="ECO:0000256" key="8">
    <source>
        <dbReference type="PIRSR" id="PIRSR610300-51"/>
    </source>
</evidence>
<dbReference type="GO" id="GO:0017172">
    <property type="term" value="F:cysteine dioxygenase activity"/>
    <property type="evidence" value="ECO:0007669"/>
    <property type="project" value="UniProtKB-UniRule"/>
</dbReference>
<dbReference type="InterPro" id="IPR010300">
    <property type="entry name" value="CDO_1"/>
</dbReference>
<feature type="cross-link" description="3'-(S-cysteinyl)-tyrosine (Cys-Tyr)" evidence="7">
    <location>
        <begin position="131"/>
        <end position="205"/>
    </location>
</feature>
<keyword evidence="3 8" id="KW-0479">Metal-binding</keyword>
<feature type="region of interest" description="Disordered" evidence="10">
    <location>
        <begin position="1"/>
        <end position="29"/>
    </location>
</feature>
<gene>
    <name evidence="11" type="ORF">BP5796_03511</name>
</gene>
<dbReference type="EMBL" id="PDLN01000004">
    <property type="protein sequence ID" value="RDW87817.1"/>
    <property type="molecule type" value="Genomic_DNA"/>
</dbReference>
<dbReference type="CDD" id="cd10548">
    <property type="entry name" value="cupin_CDO"/>
    <property type="match status" value="1"/>
</dbReference>
<evidence type="ECO:0000256" key="4">
    <source>
        <dbReference type="ARBA" id="ARBA00022964"/>
    </source>
</evidence>
<sequence>MAVALRFPTSSTAASKDQPTPANYTPHSTQDLEECAEPDLDPFHSLVRSIRTYLGSSSGIDSADIDVDYLKGLMNRYVSNPDDWKRYAHSDPSKHYTRNCVEDINGKANILILVWNPKKGSPVHDHANAHCVMKILQGKLKEELFDMPASSSSSGHSHHANAPLELKKETILGLDQVAYVSDNIGLHRISNPAEDGELAVSLHLYTPPNAADFGYHIYDEKTGKSVFVNKATAKRVT</sequence>
<dbReference type="GO" id="GO:0019448">
    <property type="term" value="P:L-cysteine catabolic process"/>
    <property type="evidence" value="ECO:0007669"/>
    <property type="project" value="TreeGrafter"/>
</dbReference>
<keyword evidence="5 9" id="KW-0560">Oxidoreductase</keyword>
<dbReference type="PANTHER" id="PTHR12918:SF1">
    <property type="entry name" value="CYSTEINE DIOXYGENASE TYPE 1"/>
    <property type="match status" value="1"/>
</dbReference>
<organism evidence="11 12">
    <name type="scientific">Coleophoma crateriformis</name>
    <dbReference type="NCBI Taxonomy" id="565419"/>
    <lineage>
        <taxon>Eukaryota</taxon>
        <taxon>Fungi</taxon>
        <taxon>Dikarya</taxon>
        <taxon>Ascomycota</taxon>
        <taxon>Pezizomycotina</taxon>
        <taxon>Leotiomycetes</taxon>
        <taxon>Helotiales</taxon>
        <taxon>Dermateaceae</taxon>
        <taxon>Coleophoma</taxon>
    </lineage>
</organism>
<dbReference type="AlphaFoldDB" id="A0A3D8SND7"/>
<dbReference type="Proteomes" id="UP000256328">
    <property type="component" value="Unassembled WGS sequence"/>
</dbReference>
<reference evidence="11 12" key="1">
    <citation type="journal article" date="2018" name="IMA Fungus">
        <title>IMA Genome-F 9: Draft genome sequence of Annulohypoxylon stygium, Aspergillus mulundensis, Berkeleyomyces basicola (syn. Thielaviopsis basicola), Ceratocystis smalleyi, two Cercospora beticola strains, Coleophoma cylindrospora, Fusarium fracticaudum, Phialophora cf. hyalina, and Morchella septimelata.</title>
        <authorList>
            <person name="Wingfield B.D."/>
            <person name="Bills G.F."/>
            <person name="Dong Y."/>
            <person name="Huang W."/>
            <person name="Nel W.J."/>
            <person name="Swalarsk-Parry B.S."/>
            <person name="Vaghefi N."/>
            <person name="Wilken P.M."/>
            <person name="An Z."/>
            <person name="de Beer Z.W."/>
            <person name="De Vos L."/>
            <person name="Chen L."/>
            <person name="Duong T.A."/>
            <person name="Gao Y."/>
            <person name="Hammerbacher A."/>
            <person name="Kikkert J.R."/>
            <person name="Li Y."/>
            <person name="Li H."/>
            <person name="Li K."/>
            <person name="Li Q."/>
            <person name="Liu X."/>
            <person name="Ma X."/>
            <person name="Naidoo K."/>
            <person name="Pethybridge S.J."/>
            <person name="Sun J."/>
            <person name="Steenkamp E.T."/>
            <person name="van der Nest M.A."/>
            <person name="van Wyk S."/>
            <person name="Wingfield M.J."/>
            <person name="Xiong C."/>
            <person name="Yue Q."/>
            <person name="Zhang X."/>
        </authorList>
    </citation>
    <scope>NUCLEOTIDE SEQUENCE [LARGE SCALE GENOMIC DNA]</scope>
    <source>
        <strain evidence="11 12">BP5796</strain>
    </source>
</reference>
<keyword evidence="6 8" id="KW-0408">Iron</keyword>
<evidence type="ECO:0000256" key="1">
    <source>
        <dbReference type="ARBA" id="ARBA00006622"/>
    </source>
</evidence>
<feature type="binding site" evidence="8">
    <location>
        <position position="187"/>
    </location>
    <ligand>
        <name>Fe cation</name>
        <dbReference type="ChEBI" id="CHEBI:24875"/>
        <note>catalytic</note>
    </ligand>
</feature>
<evidence type="ECO:0000256" key="5">
    <source>
        <dbReference type="ARBA" id="ARBA00023002"/>
    </source>
</evidence>
<evidence type="ECO:0000313" key="11">
    <source>
        <dbReference type="EMBL" id="RDW87817.1"/>
    </source>
</evidence>
<comment type="similarity">
    <text evidence="1 9">Belongs to the cysteine dioxygenase family.</text>
</comment>
<dbReference type="OrthoDB" id="543511at2759"/>
<evidence type="ECO:0000313" key="12">
    <source>
        <dbReference type="Proteomes" id="UP000256328"/>
    </source>
</evidence>
<dbReference type="SUPFAM" id="SSF51182">
    <property type="entry name" value="RmlC-like cupins"/>
    <property type="match status" value="1"/>
</dbReference>
<comment type="cofactor">
    <cofactor evidence="9">
        <name>Fe cation</name>
        <dbReference type="ChEBI" id="CHEBI:24875"/>
    </cofactor>
    <text evidence="9">Binds 1 Fe cation per subunit.</text>
</comment>
<accession>A0A3D8SND7</accession>
<feature type="binding site" evidence="8">
    <location>
        <position position="126"/>
    </location>
    <ligand>
        <name>Fe cation</name>
        <dbReference type="ChEBI" id="CHEBI:24875"/>
        <note>catalytic</note>
    </ligand>
</feature>
<feature type="binding site" evidence="8">
    <location>
        <position position="124"/>
    </location>
    <ligand>
        <name>Fe cation</name>
        <dbReference type="ChEBI" id="CHEBI:24875"/>
        <note>catalytic</note>
    </ligand>
</feature>
<evidence type="ECO:0000256" key="9">
    <source>
        <dbReference type="RuleBase" id="RU366010"/>
    </source>
</evidence>
<proteinExistence type="inferred from homology"/>
<dbReference type="PANTHER" id="PTHR12918">
    <property type="entry name" value="CYSTEINE DIOXYGENASE"/>
    <property type="match status" value="1"/>
</dbReference>
<feature type="compositionally biased region" description="Polar residues" evidence="10">
    <location>
        <begin position="8"/>
        <end position="29"/>
    </location>
</feature>
<dbReference type="GO" id="GO:0008198">
    <property type="term" value="F:ferrous iron binding"/>
    <property type="evidence" value="ECO:0007669"/>
    <property type="project" value="TreeGrafter"/>
</dbReference>
<evidence type="ECO:0000256" key="10">
    <source>
        <dbReference type="SAM" id="MobiDB-lite"/>
    </source>
</evidence>
<protein>
    <recommendedName>
        <fullName evidence="2 9">Cysteine dioxygenase</fullName>
        <ecNumber evidence="2 9">1.13.11.20</ecNumber>
    </recommendedName>
</protein>
<dbReference type="Pfam" id="PF05995">
    <property type="entry name" value="CDO_I"/>
    <property type="match status" value="1"/>
</dbReference>
<keyword evidence="7" id="KW-0883">Thioether bond</keyword>
<dbReference type="Gene3D" id="2.60.120.10">
    <property type="entry name" value="Jelly Rolls"/>
    <property type="match status" value="1"/>
</dbReference>
<name>A0A3D8SND7_9HELO</name>
<dbReference type="EC" id="1.13.11.20" evidence="2 9"/>
<comment type="catalytic activity">
    <reaction evidence="9">
        <text>L-cysteine + O2 = 3-sulfino-L-alanine + H(+)</text>
        <dbReference type="Rhea" id="RHEA:20441"/>
        <dbReference type="ChEBI" id="CHEBI:15378"/>
        <dbReference type="ChEBI" id="CHEBI:15379"/>
        <dbReference type="ChEBI" id="CHEBI:35235"/>
        <dbReference type="ChEBI" id="CHEBI:61085"/>
        <dbReference type="EC" id="1.13.11.20"/>
    </reaction>
</comment>
<evidence type="ECO:0000256" key="3">
    <source>
        <dbReference type="ARBA" id="ARBA00022723"/>
    </source>
</evidence>
<keyword evidence="4 9" id="KW-0223">Dioxygenase</keyword>
<comment type="caution">
    <text evidence="11">The sequence shown here is derived from an EMBL/GenBank/DDBJ whole genome shotgun (WGS) entry which is preliminary data.</text>
</comment>